<dbReference type="InterPro" id="IPR017850">
    <property type="entry name" value="Alkaline_phosphatase_core_sf"/>
</dbReference>
<dbReference type="InterPro" id="IPR018299">
    <property type="entry name" value="Alkaline_phosphatase_AS"/>
</dbReference>
<evidence type="ECO:0000256" key="7">
    <source>
        <dbReference type="PIRSR" id="PIRSR601952-1"/>
    </source>
</evidence>
<feature type="binding site" evidence="8">
    <location>
        <position position="313"/>
    </location>
    <ligand>
        <name>Zn(2+)</name>
        <dbReference type="ChEBI" id="CHEBI:29105"/>
        <label>2</label>
    </ligand>
</feature>
<reference evidence="11 12" key="1">
    <citation type="submission" date="2018-08" db="EMBL/GenBank/DDBJ databases">
        <title>A genome reference for cultivated species of the human gut microbiota.</title>
        <authorList>
            <person name="Zou Y."/>
            <person name="Xue W."/>
            <person name="Luo G."/>
        </authorList>
    </citation>
    <scope>NUCLEOTIDE SEQUENCE [LARGE SCALE GENOMIC DNA]</scope>
    <source>
        <strain evidence="11 12">AM25-1</strain>
    </source>
</reference>
<feature type="binding site" evidence="8">
    <location>
        <position position="32"/>
    </location>
    <ligand>
        <name>Mg(2+)</name>
        <dbReference type="ChEBI" id="CHEBI:18420"/>
    </ligand>
</feature>
<evidence type="ECO:0000256" key="6">
    <source>
        <dbReference type="ARBA" id="ARBA00022842"/>
    </source>
</evidence>
<dbReference type="PRINTS" id="PR00113">
    <property type="entry name" value="ALKPHPHTASE"/>
</dbReference>
<dbReference type="PANTHER" id="PTHR11596">
    <property type="entry name" value="ALKALINE PHOSPHATASE"/>
    <property type="match status" value="1"/>
</dbReference>
<dbReference type="PROSITE" id="PS00123">
    <property type="entry name" value="ALKALINE_PHOSPHATASE"/>
    <property type="match status" value="1"/>
</dbReference>
<dbReference type="Gene3D" id="3.40.720.10">
    <property type="entry name" value="Alkaline Phosphatase, subunit A"/>
    <property type="match status" value="1"/>
</dbReference>
<feature type="binding site" evidence="8">
    <location>
        <position position="132"/>
    </location>
    <ligand>
        <name>Mg(2+)</name>
        <dbReference type="ChEBI" id="CHEBI:18420"/>
    </ligand>
</feature>
<feature type="binding site" evidence="8">
    <location>
        <position position="312"/>
    </location>
    <ligand>
        <name>Zn(2+)</name>
        <dbReference type="ChEBI" id="CHEBI:29105"/>
        <label>2</label>
    </ligand>
</feature>
<keyword evidence="2" id="KW-0597">Phosphoprotein</keyword>
<sequence>MLSRKKLMLAGMTLMAATSFAQAKYVFYFIGDGMGAGQRQITEEFKKGVLKKDGKLLLNSLPFAGITTTYSADTLITDSAAAGTALATGHKTNNGYIAKDVNGNNLQTLLEMAQDKGMATGLVSTTRITHATPAVFAAHNLDRDDENGIAEDYVNSNVDYFAGGGYRHFVGKDSGLTSKRKDNRDLVKEFEAKGYKTFIGEDSTKAFEKWTPKDGEKVFAAFRASHMPYTVDDINEKLPTLSEMTEKGIELLSKDEEGFFMMVEGGRIDHASHAQDVVGTIYDTLAFDEAIKSAYEFYQKHPQETLIVVAADHETGGMGLGFGNNYFMNLEELKGVKVSIEDTLQKAYNGNRDEYFKYIAKNMGLNNLTEKEKESILKAMDLEDSEADTTNLYAEYSPTAITVAHILSERAGMQWTTFAHTGTQVPLAAVGADSDKFIGFKDNTDVAKLIAESIGKKIK</sequence>
<comment type="cofactor">
    <cofactor evidence="8">
        <name>Zn(2+)</name>
        <dbReference type="ChEBI" id="CHEBI:29105"/>
    </cofactor>
    <text evidence="8">Binds 2 Zn(2+) ions.</text>
</comment>
<dbReference type="SMART" id="SM00098">
    <property type="entry name" value="alkPPc"/>
    <property type="match status" value="1"/>
</dbReference>
<proteinExistence type="inferred from homology"/>
<evidence type="ECO:0000256" key="10">
    <source>
        <dbReference type="SAM" id="SignalP"/>
    </source>
</evidence>
<dbReference type="EMBL" id="QRHL01000008">
    <property type="protein sequence ID" value="RHF72471.1"/>
    <property type="molecule type" value="Genomic_DNA"/>
</dbReference>
<feature type="binding site" evidence="8">
    <location>
        <position position="269"/>
    </location>
    <ligand>
        <name>Zn(2+)</name>
        <dbReference type="ChEBI" id="CHEBI:29105"/>
        <label>2</label>
    </ligand>
</feature>
<dbReference type="InterPro" id="IPR001952">
    <property type="entry name" value="Alkaline_phosphatase"/>
</dbReference>
<dbReference type="CDD" id="cd16012">
    <property type="entry name" value="ALP"/>
    <property type="match status" value="1"/>
</dbReference>
<comment type="caution">
    <text evidence="11">The sequence shown here is derived from an EMBL/GenBank/DDBJ whole genome shotgun (WGS) entry which is preliminary data.</text>
</comment>
<feature type="binding site" evidence="8">
    <location>
        <position position="420"/>
    </location>
    <ligand>
        <name>Zn(2+)</name>
        <dbReference type="ChEBI" id="CHEBI:29105"/>
        <label>2</label>
    </ligand>
</feature>
<evidence type="ECO:0000256" key="1">
    <source>
        <dbReference type="ARBA" id="ARBA00005984"/>
    </source>
</evidence>
<dbReference type="Pfam" id="PF00245">
    <property type="entry name" value="Alk_phosphatase"/>
    <property type="match status" value="1"/>
</dbReference>
<evidence type="ECO:0000313" key="11">
    <source>
        <dbReference type="EMBL" id="RHF72471.1"/>
    </source>
</evidence>
<evidence type="ECO:0000256" key="9">
    <source>
        <dbReference type="RuleBase" id="RU003946"/>
    </source>
</evidence>
<name>A0A414PVH9_FUSMR</name>
<dbReference type="Proteomes" id="UP000284676">
    <property type="component" value="Unassembled WGS sequence"/>
</dbReference>
<keyword evidence="10" id="KW-0732">Signal</keyword>
<protein>
    <submittedName>
        <fullName evidence="11">Alkaline phosphatase</fullName>
    </submittedName>
</protein>
<keyword evidence="6 8" id="KW-0460">Magnesium</keyword>
<comment type="cofactor">
    <cofactor evidence="8">
        <name>Mg(2+)</name>
        <dbReference type="ChEBI" id="CHEBI:18420"/>
    </cofactor>
    <text evidence="8">Binds 1 Mg(2+) ion.</text>
</comment>
<feature type="binding site" evidence="8">
    <location>
        <position position="130"/>
    </location>
    <ligand>
        <name>Mg(2+)</name>
        <dbReference type="ChEBI" id="CHEBI:18420"/>
    </ligand>
</feature>
<feature type="chain" id="PRO_5019472815" evidence="10">
    <location>
        <begin position="24"/>
        <end position="459"/>
    </location>
</feature>
<keyword evidence="3 8" id="KW-0479">Metal-binding</keyword>
<feature type="binding site" evidence="8">
    <location>
        <position position="264"/>
    </location>
    <ligand>
        <name>Mg(2+)</name>
        <dbReference type="ChEBI" id="CHEBI:18420"/>
    </ligand>
</feature>
<dbReference type="SUPFAM" id="SSF53649">
    <property type="entry name" value="Alkaline phosphatase-like"/>
    <property type="match status" value="1"/>
</dbReference>
<comment type="similarity">
    <text evidence="1 9">Belongs to the alkaline phosphatase family.</text>
</comment>
<dbReference type="PANTHER" id="PTHR11596:SF5">
    <property type="entry name" value="ALKALINE PHOSPHATASE"/>
    <property type="match status" value="1"/>
</dbReference>
<keyword evidence="4" id="KW-0378">Hydrolase</keyword>
<feature type="binding site" evidence="8">
    <location>
        <position position="32"/>
    </location>
    <ligand>
        <name>Zn(2+)</name>
        <dbReference type="ChEBI" id="CHEBI:29105"/>
        <label>2</label>
    </ligand>
</feature>
<evidence type="ECO:0000256" key="3">
    <source>
        <dbReference type="ARBA" id="ARBA00022723"/>
    </source>
</evidence>
<evidence type="ECO:0000256" key="5">
    <source>
        <dbReference type="ARBA" id="ARBA00022833"/>
    </source>
</evidence>
<dbReference type="Gene3D" id="1.10.60.40">
    <property type="match status" value="1"/>
</dbReference>
<feature type="active site" description="Phosphoserine intermediate" evidence="7">
    <location>
        <position position="79"/>
    </location>
</feature>
<dbReference type="GeneID" id="62764199"/>
<organism evidence="11 12">
    <name type="scientific">Fusobacterium mortiferum</name>
    <dbReference type="NCBI Taxonomy" id="850"/>
    <lineage>
        <taxon>Bacteria</taxon>
        <taxon>Fusobacteriati</taxon>
        <taxon>Fusobacteriota</taxon>
        <taxon>Fusobacteriia</taxon>
        <taxon>Fusobacteriales</taxon>
        <taxon>Fusobacteriaceae</taxon>
        <taxon>Fusobacterium</taxon>
    </lineage>
</organism>
<evidence type="ECO:0000256" key="8">
    <source>
        <dbReference type="PIRSR" id="PIRSR601952-2"/>
    </source>
</evidence>
<dbReference type="AlphaFoldDB" id="A0A414PVH9"/>
<feature type="binding site" evidence="8">
    <location>
        <position position="273"/>
    </location>
    <ligand>
        <name>Zn(2+)</name>
        <dbReference type="ChEBI" id="CHEBI:29105"/>
        <label>2</label>
    </ligand>
</feature>
<evidence type="ECO:0000313" key="12">
    <source>
        <dbReference type="Proteomes" id="UP000284676"/>
    </source>
</evidence>
<keyword evidence="5 8" id="KW-0862">Zinc</keyword>
<accession>A0A414PVH9</accession>
<dbReference type="GO" id="GO:0046872">
    <property type="term" value="F:metal ion binding"/>
    <property type="evidence" value="ECO:0007669"/>
    <property type="project" value="UniProtKB-KW"/>
</dbReference>
<evidence type="ECO:0000256" key="2">
    <source>
        <dbReference type="ARBA" id="ARBA00022553"/>
    </source>
</evidence>
<dbReference type="GO" id="GO:0004035">
    <property type="term" value="F:alkaline phosphatase activity"/>
    <property type="evidence" value="ECO:0007669"/>
    <property type="project" value="TreeGrafter"/>
</dbReference>
<evidence type="ECO:0000256" key="4">
    <source>
        <dbReference type="ARBA" id="ARBA00022801"/>
    </source>
</evidence>
<feature type="signal peptide" evidence="10">
    <location>
        <begin position="1"/>
        <end position="23"/>
    </location>
</feature>
<dbReference type="RefSeq" id="WP_005886992.1">
    <property type="nucleotide sequence ID" value="NZ_CABMMQ010000002.1"/>
</dbReference>
<gene>
    <name evidence="11" type="ORF">DW663_06320</name>
</gene>